<dbReference type="InterPro" id="IPR000577">
    <property type="entry name" value="Carb_kinase_FGGY"/>
</dbReference>
<dbReference type="EMBL" id="DF967972">
    <property type="protein sequence ID" value="GAP13224.1"/>
    <property type="molecule type" value="Genomic_DNA"/>
</dbReference>
<feature type="domain" description="Carbohydrate kinase FGGY C-terminal" evidence="5">
    <location>
        <begin position="347"/>
        <end position="442"/>
    </location>
</feature>
<dbReference type="Proteomes" id="UP000055060">
    <property type="component" value="Unassembled WGS sequence"/>
</dbReference>
<dbReference type="InterPro" id="IPR018485">
    <property type="entry name" value="FGGY_C"/>
</dbReference>
<dbReference type="PANTHER" id="PTHR43095:SF5">
    <property type="entry name" value="XYLULOSE KINASE"/>
    <property type="match status" value="1"/>
</dbReference>
<dbReference type="AlphaFoldDB" id="A0A0S7BGD7"/>
<sequence>MAHQSYFLSVDIGTTTSKGTIIDQSGNVVSENNINHSGIFPKPGWHEHDPEKMWWEEFIQITRGLLARLGSAKPSVEAISVSGVWPSFCPTDSQGNPLYNAILYDDERSVAIVKDLKKQLGENLYGYELIPRILWLKNQLPDIWSKTRMFFSTHNYIIYKLTSTYCLDGHTAFSYGTGFDEENFEWDKSILSNYDIPINIMPKVFAPSKIAGYLNEEPANILGLKSGIPLTVSTGDSFTSILGSGANKIGDRMLLYGSVGILLALTHDVDFIFTSESYKDGDEGTDWLLSLSKSGKQLEWVARLLTGKLVNNIPVDLAYLDELTNSIPKPSSIKFFYDIPIKQKDIILAKTPHACFFGLTQSSLIGELYLAVLEAFGFCVKKNIQDVYIDKSNVELNRLFAAGGGARSKTWRQIVSDITGFEQLYLPDSIGAYGGALLAAISVGKFNFRQLENLVLERALKTIPNYLNFQLYEKSYSDYLHILNLFQTL</sequence>
<dbReference type="GO" id="GO:0005975">
    <property type="term" value="P:carbohydrate metabolic process"/>
    <property type="evidence" value="ECO:0007669"/>
    <property type="project" value="InterPro"/>
</dbReference>
<dbReference type="OrthoDB" id="9805576at2"/>
<evidence type="ECO:0000313" key="6">
    <source>
        <dbReference type="EMBL" id="GAP13224.1"/>
    </source>
</evidence>
<dbReference type="InterPro" id="IPR043129">
    <property type="entry name" value="ATPase_NBD"/>
</dbReference>
<dbReference type="STRING" id="360412.LARV_00975"/>
<dbReference type="PANTHER" id="PTHR43095">
    <property type="entry name" value="SUGAR KINASE"/>
    <property type="match status" value="1"/>
</dbReference>
<evidence type="ECO:0000313" key="7">
    <source>
        <dbReference type="Proteomes" id="UP000055060"/>
    </source>
</evidence>
<evidence type="ECO:0000256" key="1">
    <source>
        <dbReference type="ARBA" id="ARBA00009156"/>
    </source>
</evidence>
<dbReference type="Pfam" id="PF00370">
    <property type="entry name" value="FGGY_N"/>
    <property type="match status" value="1"/>
</dbReference>
<comment type="similarity">
    <text evidence="1">Belongs to the FGGY kinase family.</text>
</comment>
<name>A0A0S7BGD7_9CHLR</name>
<feature type="domain" description="Carbohydrate kinase FGGY N-terminal" evidence="4">
    <location>
        <begin position="6"/>
        <end position="243"/>
    </location>
</feature>
<dbReference type="Pfam" id="PF02782">
    <property type="entry name" value="FGGY_C"/>
    <property type="match status" value="1"/>
</dbReference>
<protein>
    <submittedName>
        <fullName evidence="6">Sugar (Pentulose and hexulose) kinase</fullName>
    </submittedName>
</protein>
<dbReference type="InterPro" id="IPR050406">
    <property type="entry name" value="FGGY_Carb_Kinase"/>
</dbReference>
<dbReference type="InterPro" id="IPR018484">
    <property type="entry name" value="FGGY_N"/>
</dbReference>
<dbReference type="GO" id="GO:0016301">
    <property type="term" value="F:kinase activity"/>
    <property type="evidence" value="ECO:0007669"/>
    <property type="project" value="UniProtKB-KW"/>
</dbReference>
<dbReference type="PIRSF" id="PIRSF000538">
    <property type="entry name" value="GlpK"/>
    <property type="match status" value="1"/>
</dbReference>
<keyword evidence="7" id="KW-1185">Reference proteome</keyword>
<reference evidence="6" key="1">
    <citation type="submission" date="2015-07" db="EMBL/GenBank/DDBJ databases">
        <title>Draft Genome Sequences of Anaerolinea thermolimosa IMO-1, Bellilinea caldifistulae GOMI-1, Leptolinea tardivitalis YMTK-2, Levilinea saccharolytica KIBI-1,Longilinea arvoryzae KOME-1, Previously Described as Members of the Anaerolineaceae (Chloroflexi).</title>
        <authorList>
            <person name="Sekiguchi Y."/>
            <person name="Ohashi A."/>
            <person name="Matsuura N."/>
            <person name="Tourlousse M.D."/>
        </authorList>
    </citation>
    <scope>NUCLEOTIDE SEQUENCE [LARGE SCALE GENOMIC DNA]</scope>
    <source>
        <strain evidence="6">KOME-1</strain>
    </source>
</reference>
<dbReference type="RefSeq" id="WP_075072571.1">
    <property type="nucleotide sequence ID" value="NZ_DF967972.1"/>
</dbReference>
<organism evidence="6">
    <name type="scientific">Longilinea arvoryzae</name>
    <dbReference type="NCBI Taxonomy" id="360412"/>
    <lineage>
        <taxon>Bacteria</taxon>
        <taxon>Bacillati</taxon>
        <taxon>Chloroflexota</taxon>
        <taxon>Anaerolineae</taxon>
        <taxon>Anaerolineales</taxon>
        <taxon>Anaerolineaceae</taxon>
        <taxon>Longilinea</taxon>
    </lineage>
</organism>
<evidence type="ECO:0000256" key="3">
    <source>
        <dbReference type="ARBA" id="ARBA00022777"/>
    </source>
</evidence>
<dbReference type="Gene3D" id="3.30.420.40">
    <property type="match status" value="2"/>
</dbReference>
<keyword evidence="2" id="KW-0808">Transferase</keyword>
<accession>A0A0S7BGD7</accession>
<keyword evidence="3 6" id="KW-0418">Kinase</keyword>
<evidence type="ECO:0000256" key="2">
    <source>
        <dbReference type="ARBA" id="ARBA00022679"/>
    </source>
</evidence>
<gene>
    <name evidence="6" type="ORF">LARV_00975</name>
</gene>
<proteinExistence type="inferred from homology"/>
<evidence type="ECO:0000259" key="5">
    <source>
        <dbReference type="Pfam" id="PF02782"/>
    </source>
</evidence>
<dbReference type="SUPFAM" id="SSF53067">
    <property type="entry name" value="Actin-like ATPase domain"/>
    <property type="match status" value="2"/>
</dbReference>
<evidence type="ECO:0000259" key="4">
    <source>
        <dbReference type="Pfam" id="PF00370"/>
    </source>
</evidence>